<sequence length="93" mass="10649">MMSRKILKDRFSNCSTWPSGPHGAPFVGARRMEICPNSYEMCLPIGKQRIKLAERPLYVQVKERRIASRSSREEMQEQDDNLEGQMYGAGIAD</sequence>
<gene>
    <name evidence="2" type="ORF">TNCT_369621</name>
</gene>
<name>A0A8X6KIN6_TRICU</name>
<feature type="region of interest" description="Disordered" evidence="1">
    <location>
        <begin position="66"/>
        <end position="93"/>
    </location>
</feature>
<accession>A0A8X6KIN6</accession>
<evidence type="ECO:0000256" key="1">
    <source>
        <dbReference type="SAM" id="MobiDB-lite"/>
    </source>
</evidence>
<reference evidence="2" key="1">
    <citation type="submission" date="2020-07" db="EMBL/GenBank/DDBJ databases">
        <title>Multicomponent nature underlies the extraordinary mechanical properties of spider dragline silk.</title>
        <authorList>
            <person name="Kono N."/>
            <person name="Nakamura H."/>
            <person name="Mori M."/>
            <person name="Yoshida Y."/>
            <person name="Ohtoshi R."/>
            <person name="Malay A.D."/>
            <person name="Moran D.A.P."/>
            <person name="Tomita M."/>
            <person name="Numata K."/>
            <person name="Arakawa K."/>
        </authorList>
    </citation>
    <scope>NUCLEOTIDE SEQUENCE</scope>
</reference>
<protein>
    <submittedName>
        <fullName evidence="2">Uncharacterized protein</fullName>
    </submittedName>
</protein>
<comment type="caution">
    <text evidence="2">The sequence shown here is derived from an EMBL/GenBank/DDBJ whole genome shotgun (WGS) entry which is preliminary data.</text>
</comment>
<proteinExistence type="predicted"/>
<dbReference type="EMBL" id="BMAO01021246">
    <property type="protein sequence ID" value="GFQ73068.1"/>
    <property type="molecule type" value="Genomic_DNA"/>
</dbReference>
<dbReference type="OrthoDB" id="10037961at2759"/>
<organism evidence="2 3">
    <name type="scientific">Trichonephila clavata</name>
    <name type="common">Joro spider</name>
    <name type="synonym">Nephila clavata</name>
    <dbReference type="NCBI Taxonomy" id="2740835"/>
    <lineage>
        <taxon>Eukaryota</taxon>
        <taxon>Metazoa</taxon>
        <taxon>Ecdysozoa</taxon>
        <taxon>Arthropoda</taxon>
        <taxon>Chelicerata</taxon>
        <taxon>Arachnida</taxon>
        <taxon>Araneae</taxon>
        <taxon>Araneomorphae</taxon>
        <taxon>Entelegynae</taxon>
        <taxon>Araneoidea</taxon>
        <taxon>Nephilidae</taxon>
        <taxon>Trichonephila</taxon>
    </lineage>
</organism>
<keyword evidence="3" id="KW-1185">Reference proteome</keyword>
<evidence type="ECO:0000313" key="2">
    <source>
        <dbReference type="EMBL" id="GFQ73068.1"/>
    </source>
</evidence>
<feature type="compositionally biased region" description="Basic and acidic residues" evidence="1">
    <location>
        <begin position="66"/>
        <end position="75"/>
    </location>
</feature>
<dbReference type="Proteomes" id="UP000887116">
    <property type="component" value="Unassembled WGS sequence"/>
</dbReference>
<evidence type="ECO:0000313" key="3">
    <source>
        <dbReference type="Proteomes" id="UP000887116"/>
    </source>
</evidence>
<dbReference type="AlphaFoldDB" id="A0A8X6KIN6"/>